<proteinExistence type="predicted"/>
<dbReference type="EMBL" id="AP017624">
    <property type="protein sequence ID" value="BAV41069.1"/>
    <property type="molecule type" value="Genomic_DNA"/>
</dbReference>
<gene>
    <name evidence="2" type="ORF">SHTP_1857</name>
</gene>
<organism evidence="2 3">
    <name type="scientific">Mycobacterium ulcerans subsp. shinshuense</name>
    <dbReference type="NCBI Taxonomy" id="1124626"/>
    <lineage>
        <taxon>Bacteria</taxon>
        <taxon>Bacillati</taxon>
        <taxon>Actinomycetota</taxon>
        <taxon>Actinomycetes</taxon>
        <taxon>Mycobacteriales</taxon>
        <taxon>Mycobacteriaceae</taxon>
        <taxon>Mycobacterium</taxon>
        <taxon>Mycobacterium ulcerans group</taxon>
    </lineage>
</organism>
<dbReference type="GeneID" id="93436477"/>
<dbReference type="RefSeq" id="WP_096372404.1">
    <property type="nucleotide sequence ID" value="NZ_AP017624.1"/>
</dbReference>
<evidence type="ECO:0000313" key="3">
    <source>
        <dbReference type="Proteomes" id="UP000218067"/>
    </source>
</evidence>
<dbReference type="AlphaFoldDB" id="A0A1B4Y1Y9"/>
<name>A0A1B4Y1Y9_MYCUL</name>
<feature type="domain" description="DUF732" evidence="1">
    <location>
        <begin position="30"/>
        <end position="100"/>
    </location>
</feature>
<evidence type="ECO:0000259" key="1">
    <source>
        <dbReference type="Pfam" id="PF05305"/>
    </source>
</evidence>
<dbReference type="Proteomes" id="UP000218067">
    <property type="component" value="Chromosome"/>
</dbReference>
<dbReference type="Pfam" id="PF05305">
    <property type="entry name" value="DUF732"/>
    <property type="match status" value="1"/>
</dbReference>
<sequence>MKLLIAVMGVCAAVVFGAPVWVAGVARADDDVGFLVALQRIGITYPSPAQAIDAARAVCVCLDRGESGLAVVQEVTARNPGFDMDAAAHFAVISATYYCPHHLAVT</sequence>
<protein>
    <recommendedName>
        <fullName evidence="1">DUF732 domain-containing protein</fullName>
    </recommendedName>
</protein>
<evidence type="ECO:0000313" key="2">
    <source>
        <dbReference type="EMBL" id="BAV41069.1"/>
    </source>
</evidence>
<dbReference type="InterPro" id="IPR007969">
    <property type="entry name" value="DUF732"/>
</dbReference>
<accession>A0A1B4Y1Y9</accession>
<reference evidence="2 3" key="1">
    <citation type="submission" date="2016-08" db="EMBL/GenBank/DDBJ databases">
        <title>Complete genome sequence of Mycobacterium shinshuense, a subspecies of M. ulcerans.</title>
        <authorList>
            <person name="Yoshida M."/>
            <person name="Ogura Y."/>
            <person name="Hayashi T."/>
            <person name="Hoshino Y."/>
        </authorList>
    </citation>
    <scope>NUCLEOTIDE SEQUENCE [LARGE SCALE GENOMIC DNA]</scope>
    <source>
        <strain evidence="3">ATCC 33728</strain>
    </source>
</reference>